<evidence type="ECO:0000256" key="1">
    <source>
        <dbReference type="ARBA" id="ARBA00004496"/>
    </source>
</evidence>
<protein>
    <submittedName>
        <fullName evidence="9">PTS sugar transporter subunit IIB</fullName>
    </submittedName>
</protein>
<dbReference type="AlphaFoldDB" id="A0A7G9GNV8"/>
<evidence type="ECO:0000313" key="10">
    <source>
        <dbReference type="Proteomes" id="UP000515856"/>
    </source>
</evidence>
<dbReference type="GO" id="GO:0005737">
    <property type="term" value="C:cytoplasm"/>
    <property type="evidence" value="ECO:0007669"/>
    <property type="project" value="UniProtKB-SubCell"/>
</dbReference>
<dbReference type="GO" id="GO:0016301">
    <property type="term" value="F:kinase activity"/>
    <property type="evidence" value="ECO:0007669"/>
    <property type="project" value="UniProtKB-KW"/>
</dbReference>
<gene>
    <name evidence="9" type="ORF">H9Q80_00610</name>
</gene>
<dbReference type="GO" id="GO:0008982">
    <property type="term" value="F:protein-N(PI)-phosphohistidine-sugar phosphotransferase activity"/>
    <property type="evidence" value="ECO:0007669"/>
    <property type="project" value="InterPro"/>
</dbReference>
<dbReference type="GO" id="GO:0009401">
    <property type="term" value="P:phosphoenolpyruvate-dependent sugar phosphotransferase system"/>
    <property type="evidence" value="ECO:0007669"/>
    <property type="project" value="UniProtKB-KW"/>
</dbReference>
<keyword evidence="6" id="KW-0598">Phosphotransferase system</keyword>
<keyword evidence="7" id="KW-0418">Kinase</keyword>
<dbReference type="SUPFAM" id="SSF52728">
    <property type="entry name" value="PTS IIb component"/>
    <property type="match status" value="1"/>
</dbReference>
<keyword evidence="2" id="KW-0813">Transport</keyword>
<keyword evidence="4 9" id="KW-0762">Sugar transport</keyword>
<evidence type="ECO:0000256" key="5">
    <source>
        <dbReference type="ARBA" id="ARBA00022679"/>
    </source>
</evidence>
<dbReference type="Gene3D" id="3.40.35.10">
    <property type="entry name" value="Phosphotransferase system, sorbose subfamily IIB component"/>
    <property type="match status" value="1"/>
</dbReference>
<dbReference type="Proteomes" id="UP000515856">
    <property type="component" value="Chromosome"/>
</dbReference>
<keyword evidence="5" id="KW-0808">Transferase</keyword>
<accession>A0A7G9GNV8</accession>
<keyword evidence="3" id="KW-0963">Cytoplasm</keyword>
<evidence type="ECO:0000259" key="8">
    <source>
        <dbReference type="PROSITE" id="PS51101"/>
    </source>
</evidence>
<reference evidence="9 10" key="1">
    <citation type="submission" date="2020-08" db="EMBL/GenBank/DDBJ databases">
        <authorList>
            <person name="Liu C."/>
            <person name="Sun Q."/>
        </authorList>
    </citation>
    <scope>NUCLEOTIDE SEQUENCE [LARGE SCALE GENOMIC DNA]</scope>
    <source>
        <strain evidence="9 10">NSJ-61</strain>
    </source>
</reference>
<name>A0A7G9GNV8_9FIRM</name>
<evidence type="ECO:0000256" key="3">
    <source>
        <dbReference type="ARBA" id="ARBA00022490"/>
    </source>
</evidence>
<evidence type="ECO:0000256" key="7">
    <source>
        <dbReference type="ARBA" id="ARBA00022777"/>
    </source>
</evidence>
<dbReference type="Pfam" id="PF03830">
    <property type="entry name" value="PTSIIB_sorb"/>
    <property type="match status" value="1"/>
</dbReference>
<organism evidence="9 10">
    <name type="scientific">[Eubacterium] hominis</name>
    <dbReference type="NCBI Taxonomy" id="2764325"/>
    <lineage>
        <taxon>Bacteria</taxon>
        <taxon>Bacillati</taxon>
        <taxon>Bacillota</taxon>
        <taxon>Erysipelotrichia</taxon>
        <taxon>Erysipelotrichales</taxon>
        <taxon>Erysipelotrichaceae</taxon>
        <taxon>Amedibacillus</taxon>
    </lineage>
</organism>
<feature type="domain" description="PTS EIIB type-4" evidence="8">
    <location>
        <begin position="1"/>
        <end position="161"/>
    </location>
</feature>
<keyword evidence="10" id="KW-1185">Reference proteome</keyword>
<dbReference type="PROSITE" id="PS51101">
    <property type="entry name" value="PTS_EIIB_TYPE_4"/>
    <property type="match status" value="1"/>
</dbReference>
<dbReference type="KEGG" id="ehn:H9Q80_00610"/>
<evidence type="ECO:0000256" key="2">
    <source>
        <dbReference type="ARBA" id="ARBA00022448"/>
    </source>
</evidence>
<dbReference type="EMBL" id="CP060636">
    <property type="protein sequence ID" value="QNM12490.1"/>
    <property type="molecule type" value="Genomic_DNA"/>
</dbReference>
<dbReference type="InterPro" id="IPR004720">
    <property type="entry name" value="PTS_IIB_sorbose-sp"/>
</dbReference>
<dbReference type="InterPro" id="IPR036667">
    <property type="entry name" value="PTS_IIB_sorbose-sp_sf"/>
</dbReference>
<comment type="subcellular location">
    <subcellularLocation>
        <location evidence="1">Cytoplasm</location>
    </subcellularLocation>
</comment>
<proteinExistence type="predicted"/>
<sequence length="161" mass="17984">MSIKFIRIDDRLIHGQVVTAWIKTYQAKKILIIDDIVAKDEFLKNVLKMVKPSGVDLIIKGTEHLNETIQAIEENKANAILLMKTPDTAKKVFESPVLLKELNVGGMGANAKREALYKNVSASKEEVAILKEIEEMGVKVYFQATPNDKQIELHSLIKGGL</sequence>
<evidence type="ECO:0000256" key="6">
    <source>
        <dbReference type="ARBA" id="ARBA00022683"/>
    </source>
</evidence>
<evidence type="ECO:0000256" key="4">
    <source>
        <dbReference type="ARBA" id="ARBA00022597"/>
    </source>
</evidence>
<evidence type="ECO:0000313" key="9">
    <source>
        <dbReference type="EMBL" id="QNM12490.1"/>
    </source>
</evidence>
<dbReference type="RefSeq" id="WP_117452963.1">
    <property type="nucleotide sequence ID" value="NZ_CP060636.1"/>
</dbReference>